<feature type="transmembrane region" description="Helical" evidence="7">
    <location>
        <begin position="242"/>
        <end position="267"/>
    </location>
</feature>
<dbReference type="InterPro" id="IPR008457">
    <property type="entry name" value="Cu-R_CopD_dom"/>
</dbReference>
<proteinExistence type="predicted"/>
<dbReference type="InterPro" id="IPR032694">
    <property type="entry name" value="CopC/D"/>
</dbReference>
<feature type="transmembrane region" description="Helical" evidence="7">
    <location>
        <begin position="279"/>
        <end position="305"/>
    </location>
</feature>
<organism evidence="9 10">
    <name type="scientific">Pseudarthrobacter chlorophenolicus (strain ATCC 700700 / DSM 12829 / CIP 107037 / JCM 12360 / KCTC 9906 / NCIMB 13794 / A6)</name>
    <name type="common">Arthrobacter chlorophenolicus</name>
    <dbReference type="NCBI Taxonomy" id="452863"/>
    <lineage>
        <taxon>Bacteria</taxon>
        <taxon>Bacillati</taxon>
        <taxon>Actinomycetota</taxon>
        <taxon>Actinomycetes</taxon>
        <taxon>Micrococcales</taxon>
        <taxon>Micrococcaceae</taxon>
        <taxon>Pseudarthrobacter</taxon>
    </lineage>
</organism>
<geneLocation type="plasmid" evidence="9 10">
    <name>pACHL02</name>
</geneLocation>
<feature type="transmembrane region" description="Helical" evidence="7">
    <location>
        <begin position="91"/>
        <end position="117"/>
    </location>
</feature>
<dbReference type="eggNOG" id="COG1276">
    <property type="taxonomic scope" value="Bacteria"/>
</dbReference>
<feature type="transmembrane region" description="Helical" evidence="7">
    <location>
        <begin position="440"/>
        <end position="459"/>
    </location>
</feature>
<gene>
    <name evidence="9" type="ordered locus">Achl_4532</name>
</gene>
<reference evidence="9" key="1">
    <citation type="submission" date="2009-01" db="EMBL/GenBank/DDBJ databases">
        <title>Complete sequence of plasmid2 of Arthrobacter chlorophenolicus A6.</title>
        <authorList>
            <consortium name="US DOE Joint Genome Institute"/>
            <person name="Lucas S."/>
            <person name="Copeland A."/>
            <person name="Lapidus A."/>
            <person name="Glavina del Rio T."/>
            <person name="Tice H."/>
            <person name="Bruce D."/>
            <person name="Goodwin L."/>
            <person name="Pitluck S."/>
            <person name="Goltsman E."/>
            <person name="Clum A."/>
            <person name="Larimer F."/>
            <person name="Land M."/>
            <person name="Hauser L."/>
            <person name="Kyrpides N."/>
            <person name="Mikhailova N."/>
            <person name="Jansson J."/>
            <person name="Richardson P."/>
        </authorList>
    </citation>
    <scope>NUCLEOTIDE SEQUENCE [LARGE SCALE GENOMIC DNA]</scope>
    <source>
        <strain evidence="9">A6</strain>
        <plasmid evidence="9">pACHL02</plasmid>
    </source>
</reference>
<keyword evidence="2" id="KW-1003">Cell membrane</keyword>
<dbReference type="InterPro" id="IPR019108">
    <property type="entry name" value="Caa3_assmbl_CtaG-rel"/>
</dbReference>
<dbReference type="KEGG" id="ach:Achl_4532"/>
<feature type="transmembrane region" description="Helical" evidence="7">
    <location>
        <begin position="12"/>
        <end position="34"/>
    </location>
</feature>
<dbReference type="Pfam" id="PF05425">
    <property type="entry name" value="CopD"/>
    <property type="match status" value="1"/>
</dbReference>
<dbReference type="Pfam" id="PF09678">
    <property type="entry name" value="Caa3_CtaG"/>
    <property type="match status" value="1"/>
</dbReference>
<keyword evidence="9" id="KW-0614">Plasmid</keyword>
<evidence type="ECO:0000256" key="4">
    <source>
        <dbReference type="ARBA" id="ARBA00022989"/>
    </source>
</evidence>
<evidence type="ECO:0000256" key="5">
    <source>
        <dbReference type="ARBA" id="ARBA00023136"/>
    </source>
</evidence>
<protein>
    <submittedName>
        <fullName evidence="9">Copper resistance D domain protein</fullName>
    </submittedName>
</protein>
<feature type="compositionally biased region" description="Basic residues" evidence="6">
    <location>
        <begin position="628"/>
        <end position="644"/>
    </location>
</feature>
<feature type="transmembrane region" description="Helical" evidence="7">
    <location>
        <begin position="54"/>
        <end position="79"/>
    </location>
</feature>
<feature type="domain" description="Copper resistance protein D" evidence="8">
    <location>
        <begin position="242"/>
        <end position="339"/>
    </location>
</feature>
<evidence type="ECO:0000313" key="9">
    <source>
        <dbReference type="EMBL" id="ACL42483.1"/>
    </source>
</evidence>
<name>B8HJ85_PSECP</name>
<feature type="transmembrane region" description="Helical" evidence="7">
    <location>
        <begin position="137"/>
        <end position="164"/>
    </location>
</feature>
<evidence type="ECO:0000256" key="1">
    <source>
        <dbReference type="ARBA" id="ARBA00004651"/>
    </source>
</evidence>
<comment type="subcellular location">
    <subcellularLocation>
        <location evidence="1">Cell membrane</location>
        <topology evidence="1">Multi-pass membrane protein</topology>
    </subcellularLocation>
</comment>
<evidence type="ECO:0000256" key="6">
    <source>
        <dbReference type="SAM" id="MobiDB-lite"/>
    </source>
</evidence>
<keyword evidence="10" id="KW-1185">Reference proteome</keyword>
<dbReference type="PANTHER" id="PTHR34820:SF4">
    <property type="entry name" value="INNER MEMBRANE PROTEIN YEBZ"/>
    <property type="match status" value="1"/>
</dbReference>
<feature type="transmembrane region" description="Helical" evidence="7">
    <location>
        <begin position="492"/>
        <end position="513"/>
    </location>
</feature>
<feature type="transmembrane region" description="Helical" evidence="7">
    <location>
        <begin position="205"/>
        <end position="230"/>
    </location>
</feature>
<dbReference type="PROSITE" id="PS51257">
    <property type="entry name" value="PROKAR_LIPOPROTEIN"/>
    <property type="match status" value="1"/>
</dbReference>
<dbReference type="eggNOG" id="COG3336">
    <property type="taxonomic scope" value="Bacteria"/>
</dbReference>
<keyword evidence="5 7" id="KW-0472">Membrane</keyword>
<dbReference type="PANTHER" id="PTHR34820">
    <property type="entry name" value="INNER MEMBRANE PROTEIN YEBZ"/>
    <property type="match status" value="1"/>
</dbReference>
<evidence type="ECO:0000256" key="7">
    <source>
        <dbReference type="SAM" id="Phobius"/>
    </source>
</evidence>
<evidence type="ECO:0000313" key="10">
    <source>
        <dbReference type="Proteomes" id="UP000002505"/>
    </source>
</evidence>
<evidence type="ECO:0000256" key="3">
    <source>
        <dbReference type="ARBA" id="ARBA00022692"/>
    </source>
</evidence>
<dbReference type="AlphaFoldDB" id="B8HJ85"/>
<evidence type="ECO:0000256" key="2">
    <source>
        <dbReference type="ARBA" id="ARBA00022475"/>
    </source>
</evidence>
<feature type="transmembrane region" description="Helical" evidence="7">
    <location>
        <begin position="171"/>
        <end position="193"/>
    </location>
</feature>
<dbReference type="GO" id="GO:0006825">
    <property type="term" value="P:copper ion transport"/>
    <property type="evidence" value="ECO:0007669"/>
    <property type="project" value="InterPro"/>
</dbReference>
<dbReference type="Proteomes" id="UP000002505">
    <property type="component" value="Plasmid pACHL02"/>
</dbReference>
<dbReference type="HOGENOM" id="CLU_445288_0_0_11"/>
<accession>B8HJ85</accession>
<evidence type="ECO:0000259" key="8">
    <source>
        <dbReference type="Pfam" id="PF05425"/>
    </source>
</evidence>
<dbReference type="OrthoDB" id="4961981at2"/>
<dbReference type="EMBL" id="CP001343">
    <property type="protein sequence ID" value="ACL42483.1"/>
    <property type="molecule type" value="Genomic_DNA"/>
</dbReference>
<feature type="transmembrane region" description="Helical" evidence="7">
    <location>
        <begin position="317"/>
        <end position="339"/>
    </location>
</feature>
<sequence length="653" mass="68633">MSSRRRRPGPGSAPAWIAGACVVAAVTAVAGVMYSGAARERVLSDPGIIVRWGLAPVLVLHHLALAAVVGSLIFTAVILPRKPEPDQGPAFGRALTVALWAAAVWVLAALAVLVLTYADVAGIPLSAGADFADQLGLFVTGVGVGRARLTILFIAVLVSMLVVAVRSAAGLLSAAVLALSSIVPATAAIGHASGGVDHIGASNALGLHVGAGTVWVGGILVLACIIPALGTADADGSTAQTVLSRFSALAGLAFALVLITGTISAIYRLGGIGGLLSPYGGLLLLKTAATLLLGAIGLLHRCWIIPRLTTTHRRSRLLWRVLILELVIMGAVMGLAVALSRSPSPVPLEPDPKATPAQILTGYLLPPELTASAWLTQWRPDWLWITAAILAALFYGWAYSRARCSHDPWPRHRLFSWFSALILLTFITSGFPAVYGPVLLSVHATATMALAYAVPWLLVASRPLRLALTVLPAREDGSTGARESVLWLQNTAIASGPLFSGLVLGSVTILFYLTPALRLSLAEHVVHEFGLILFLALGILLANALQEGGEEPEHLRHRLAGLTAGLAGIGAIGVRFLNPDVIEQEWFSGLGRVWGPVPAADQHNAGIILLSSCVLSAVLVIRSRQRRRRPLQNSGRKTRSRGARWKSMSRDHA</sequence>
<feature type="region of interest" description="Disordered" evidence="6">
    <location>
        <begin position="628"/>
        <end position="653"/>
    </location>
</feature>
<feature type="transmembrane region" description="Helical" evidence="7">
    <location>
        <begin position="603"/>
        <end position="621"/>
    </location>
</feature>
<feature type="transmembrane region" description="Helical" evidence="7">
    <location>
        <begin position="557"/>
        <end position="577"/>
    </location>
</feature>
<feature type="transmembrane region" description="Helical" evidence="7">
    <location>
        <begin position="525"/>
        <end position="545"/>
    </location>
</feature>
<keyword evidence="3 7" id="KW-0812">Transmembrane</keyword>
<feature type="transmembrane region" description="Helical" evidence="7">
    <location>
        <begin position="414"/>
        <end position="434"/>
    </location>
</feature>
<feature type="transmembrane region" description="Helical" evidence="7">
    <location>
        <begin position="382"/>
        <end position="402"/>
    </location>
</feature>
<keyword evidence="4 7" id="KW-1133">Transmembrane helix</keyword>
<dbReference type="GO" id="GO:0005886">
    <property type="term" value="C:plasma membrane"/>
    <property type="evidence" value="ECO:0007669"/>
    <property type="project" value="UniProtKB-SubCell"/>
</dbReference>